<dbReference type="OrthoDB" id="9801098at2"/>
<name>A0A2S9K4R0_9BURK</name>
<evidence type="ECO:0000313" key="5">
    <source>
        <dbReference type="Proteomes" id="UP000238589"/>
    </source>
</evidence>
<dbReference type="AlphaFoldDB" id="A0A2S9K4R0"/>
<protein>
    <recommendedName>
        <fullName evidence="3">Cytokinin riboside 5'-monophosphate phosphoribohydrolase</fullName>
        <ecNumber evidence="3">3.2.2.n1</ecNumber>
    </recommendedName>
</protein>
<dbReference type="PANTHER" id="PTHR31223">
    <property type="entry name" value="LOG FAMILY PROTEIN YJL055W"/>
    <property type="match status" value="1"/>
</dbReference>
<evidence type="ECO:0000256" key="3">
    <source>
        <dbReference type="RuleBase" id="RU363015"/>
    </source>
</evidence>
<proteinExistence type="inferred from homology"/>
<dbReference type="SUPFAM" id="SSF102405">
    <property type="entry name" value="MCP/YpsA-like"/>
    <property type="match status" value="1"/>
</dbReference>
<dbReference type="GO" id="GO:0008714">
    <property type="term" value="F:AMP nucleosidase activity"/>
    <property type="evidence" value="ECO:0007669"/>
    <property type="project" value="UniProtKB-EC"/>
</dbReference>
<accession>A0A2S9K4R0</accession>
<gene>
    <name evidence="4" type="ORF">C6P64_10060</name>
</gene>
<evidence type="ECO:0000256" key="1">
    <source>
        <dbReference type="ARBA" id="ARBA00000274"/>
    </source>
</evidence>
<dbReference type="GO" id="GO:0005829">
    <property type="term" value="C:cytosol"/>
    <property type="evidence" value="ECO:0007669"/>
    <property type="project" value="TreeGrafter"/>
</dbReference>
<sequence>MNLQATSLPAPLTVCVYCGSRPGQDPAHVALAREVGHWIGAHGAQLVYGGGHHGLMGAVADAALAAGARVIGVIPEALVEMEAAHQGCSELHVVANMHQRKQLMADRADVFLALPGGIGTFEELFEVWTWRQLGYHDKPIGLLNAGGYYDGLLAFLGSSVQAGFMGQWQMELLRVGETASELLPALLAAARPDMPDRLEQI</sequence>
<dbReference type="Gene3D" id="3.40.50.450">
    <property type="match status" value="1"/>
</dbReference>
<dbReference type="Proteomes" id="UP000238589">
    <property type="component" value="Unassembled WGS sequence"/>
</dbReference>
<comment type="caution">
    <text evidence="4">The sequence shown here is derived from an EMBL/GenBank/DDBJ whole genome shotgun (WGS) entry which is preliminary data.</text>
</comment>
<dbReference type="PANTHER" id="PTHR31223:SF70">
    <property type="entry name" value="LOG FAMILY PROTEIN YJL055W"/>
    <property type="match status" value="1"/>
</dbReference>
<keyword evidence="3" id="KW-0203">Cytokinin biosynthesis</keyword>
<evidence type="ECO:0000313" key="4">
    <source>
        <dbReference type="EMBL" id="PRD65365.1"/>
    </source>
</evidence>
<dbReference type="InterPro" id="IPR005269">
    <property type="entry name" value="LOG"/>
</dbReference>
<keyword evidence="5" id="KW-1185">Reference proteome</keyword>
<reference evidence="4 5" key="1">
    <citation type="submission" date="2018-03" db="EMBL/GenBank/DDBJ databases">
        <title>Comparative genomics illustrates the genes involved in a hyperalkaliphilic mechanisms of Serpentinomonas isolated from highly-alkaline calcium-rich serpentinized springs.</title>
        <authorList>
            <person name="Suzuki S."/>
            <person name="Ishii S."/>
            <person name="Walworth N."/>
            <person name="Bird L."/>
            <person name="Kuenen J.G."/>
            <person name="Nealson K.H."/>
        </authorList>
    </citation>
    <scope>NUCLEOTIDE SEQUENCE [LARGE SCALE GENOMIC DNA]</scope>
    <source>
        <strain evidence="4 5">P1</strain>
    </source>
</reference>
<evidence type="ECO:0000256" key="2">
    <source>
        <dbReference type="ARBA" id="ARBA00006763"/>
    </source>
</evidence>
<dbReference type="InterPro" id="IPR031100">
    <property type="entry name" value="LOG_fam"/>
</dbReference>
<dbReference type="EMBL" id="PVLQ01000031">
    <property type="protein sequence ID" value="PRD65365.1"/>
    <property type="molecule type" value="Genomic_DNA"/>
</dbReference>
<dbReference type="NCBIfam" id="TIGR00730">
    <property type="entry name" value="Rossman fold protein, TIGR00730 family"/>
    <property type="match status" value="1"/>
</dbReference>
<comment type="similarity">
    <text evidence="2 3">Belongs to the LOG family.</text>
</comment>
<organism evidence="4 5">
    <name type="scientific">Malikia granosa</name>
    <dbReference type="NCBI Taxonomy" id="263067"/>
    <lineage>
        <taxon>Bacteria</taxon>
        <taxon>Pseudomonadati</taxon>
        <taxon>Pseudomonadota</taxon>
        <taxon>Betaproteobacteria</taxon>
        <taxon>Burkholderiales</taxon>
        <taxon>Comamonadaceae</taxon>
        <taxon>Malikia</taxon>
    </lineage>
</organism>
<keyword evidence="3" id="KW-0378">Hydrolase</keyword>
<dbReference type="EC" id="3.2.2.n1" evidence="3"/>
<dbReference type="Pfam" id="PF03641">
    <property type="entry name" value="Lysine_decarbox"/>
    <property type="match status" value="1"/>
</dbReference>
<comment type="catalytic activity">
    <reaction evidence="1">
        <text>AMP + H2O = D-ribose 5-phosphate + adenine</text>
        <dbReference type="Rhea" id="RHEA:20129"/>
        <dbReference type="ChEBI" id="CHEBI:15377"/>
        <dbReference type="ChEBI" id="CHEBI:16708"/>
        <dbReference type="ChEBI" id="CHEBI:78346"/>
        <dbReference type="ChEBI" id="CHEBI:456215"/>
        <dbReference type="EC" id="3.2.2.4"/>
    </reaction>
</comment>
<dbReference type="RefSeq" id="WP_105748461.1">
    <property type="nucleotide sequence ID" value="NZ_PVLQ01000031.1"/>
</dbReference>
<dbReference type="GO" id="GO:0009691">
    <property type="term" value="P:cytokinin biosynthetic process"/>
    <property type="evidence" value="ECO:0007669"/>
    <property type="project" value="UniProtKB-UniRule"/>
</dbReference>